<dbReference type="GO" id="GO:0046872">
    <property type="term" value="F:metal ion binding"/>
    <property type="evidence" value="ECO:0007669"/>
    <property type="project" value="InterPro"/>
</dbReference>
<dbReference type="Pfam" id="PF08675">
    <property type="entry name" value="RNA_bind"/>
    <property type="match status" value="1"/>
</dbReference>
<dbReference type="KEGG" id="tut:107362515"/>
<reference evidence="5" key="1">
    <citation type="submission" date="2011-08" db="EMBL/GenBank/DDBJ databases">
        <authorList>
            <person name="Rombauts S."/>
        </authorList>
    </citation>
    <scope>NUCLEOTIDE SEQUENCE</scope>
    <source>
        <strain evidence="5">London</strain>
    </source>
</reference>
<dbReference type="PANTHER" id="PTHR15092:SF22">
    <property type="entry name" value="POLY(A)-SPECIFIC RIBONUCLEASE PNLDC1"/>
    <property type="match status" value="1"/>
</dbReference>
<dbReference type="GO" id="GO:0006402">
    <property type="term" value="P:mRNA catabolic process"/>
    <property type="evidence" value="ECO:0007669"/>
    <property type="project" value="InterPro"/>
</dbReference>
<dbReference type="GO" id="GO:0004535">
    <property type="term" value="F:poly(A)-specific ribonuclease activity"/>
    <property type="evidence" value="ECO:0007669"/>
    <property type="project" value="InterPro"/>
</dbReference>
<dbReference type="SUPFAM" id="SSF82708">
    <property type="entry name" value="R3H domain"/>
    <property type="match status" value="1"/>
</dbReference>
<dbReference type="GO" id="GO:0005634">
    <property type="term" value="C:nucleus"/>
    <property type="evidence" value="ECO:0007669"/>
    <property type="project" value="InterPro"/>
</dbReference>
<evidence type="ECO:0000313" key="5">
    <source>
        <dbReference type="Proteomes" id="UP000015104"/>
    </source>
</evidence>
<dbReference type="InterPro" id="IPR051181">
    <property type="entry name" value="CAF1_poly(A)_ribonucleases"/>
</dbReference>
<sequence>MDVVRSNFVELLPKIRNDIKTCDFIAIDTELSGLGQNGNSFFDTLEERYLKIKNSISQYLLIQYGLSCFTKSSTDNSYSCASYNFYIFPYKVPGANNYKDKSFLCQPSALTFLSGHNFDFNKWIREGISYMNLEEEAHLTETLKNKNVSVNTTINDLDSTVRSLNESSSQLVNTNHVPDDQKDFIENFMSGLNDFFNDSTRTKWNVDPCSPYRRKLIFQSVASLNMSGLKLTSCQVTENSSERFISIEKVSAEQKAKEEAQLIDEAVGFTKVVQELIDCKKPIVGHNLLLDMAHTVHHFIGPLPDTLVDFKEMLSELCPYTYDTKLMAKFDSKLDSQFQNTALNDLYNVIQKAPFSNIKAKIINRSDSDEKTSFHNASYDSYITGLIFLNMLHYLSPKNQKSILDSSEFTKFRGKYNLTFSFDLAYLDINKDQKNQERSNVFHLTFPPTWTRSEIYDLLSPFKPGQIGWIDSTSALIALNDVNGVKDIDRVLTIQKNSSVCTIKSYRAFMDEKSPSQVPNSGKRKSNHFDGDKVVETSTPIVKKFKPTPVKPEIKMFAQESDWS</sequence>
<dbReference type="Gene3D" id="3.30.420.10">
    <property type="entry name" value="Ribonuclease H-like superfamily/Ribonuclease H"/>
    <property type="match status" value="2"/>
</dbReference>
<dbReference type="SUPFAM" id="SSF53098">
    <property type="entry name" value="Ribonuclease H-like"/>
    <property type="match status" value="1"/>
</dbReference>
<feature type="region of interest" description="Disordered" evidence="2">
    <location>
        <begin position="513"/>
        <end position="533"/>
    </location>
</feature>
<proteinExistence type="inferred from homology"/>
<dbReference type="eggNOG" id="KOG1990">
    <property type="taxonomic scope" value="Eukaryota"/>
</dbReference>
<evidence type="ECO:0000313" key="4">
    <source>
        <dbReference type="EnsemblMetazoa" id="tetur08g03610.1"/>
    </source>
</evidence>
<name>T1KBC6_TETUR</name>
<dbReference type="GO" id="GO:0005737">
    <property type="term" value="C:cytoplasm"/>
    <property type="evidence" value="ECO:0007669"/>
    <property type="project" value="InterPro"/>
</dbReference>
<organism evidence="4 5">
    <name type="scientific">Tetranychus urticae</name>
    <name type="common">Two-spotted spider mite</name>
    <dbReference type="NCBI Taxonomy" id="32264"/>
    <lineage>
        <taxon>Eukaryota</taxon>
        <taxon>Metazoa</taxon>
        <taxon>Ecdysozoa</taxon>
        <taxon>Arthropoda</taxon>
        <taxon>Chelicerata</taxon>
        <taxon>Arachnida</taxon>
        <taxon>Acari</taxon>
        <taxon>Acariformes</taxon>
        <taxon>Trombidiformes</taxon>
        <taxon>Prostigmata</taxon>
        <taxon>Eleutherengona</taxon>
        <taxon>Raphignathae</taxon>
        <taxon>Tetranychoidea</taxon>
        <taxon>Tetranychidae</taxon>
        <taxon>Tetranychus</taxon>
    </lineage>
</organism>
<evidence type="ECO:0000256" key="1">
    <source>
        <dbReference type="ARBA" id="ARBA00008372"/>
    </source>
</evidence>
<dbReference type="InterPro" id="IPR036397">
    <property type="entry name" value="RNaseH_sf"/>
</dbReference>
<feature type="domain" description="Poly(A)-specific ribonuclease RNA-binding" evidence="3">
    <location>
        <begin position="434"/>
        <end position="511"/>
    </location>
</feature>
<dbReference type="Gene3D" id="3.30.70.330">
    <property type="match status" value="1"/>
</dbReference>
<dbReference type="InterPro" id="IPR012677">
    <property type="entry name" value="Nucleotide-bd_a/b_plait_sf"/>
</dbReference>
<dbReference type="OrthoDB" id="1432093at2759"/>
<comment type="similarity">
    <text evidence="1">Belongs to the CAF1 family.</text>
</comment>
<dbReference type="InterPro" id="IPR014789">
    <property type="entry name" value="PolyA-riboNase_RNA-binding"/>
</dbReference>
<dbReference type="InterPro" id="IPR036867">
    <property type="entry name" value="R3H_dom_sf"/>
</dbReference>
<dbReference type="InterPro" id="IPR006941">
    <property type="entry name" value="RNase_CAF1"/>
</dbReference>
<keyword evidence="5" id="KW-1185">Reference proteome</keyword>
<dbReference type="Pfam" id="PF04857">
    <property type="entry name" value="CAF1"/>
    <property type="match status" value="1"/>
</dbReference>
<reference evidence="4" key="2">
    <citation type="submission" date="2015-06" db="UniProtKB">
        <authorList>
            <consortium name="EnsemblMetazoa"/>
        </authorList>
    </citation>
    <scope>IDENTIFICATION</scope>
</reference>
<accession>T1KBC6</accession>
<dbReference type="AlphaFoldDB" id="T1KBC6"/>
<evidence type="ECO:0000256" key="2">
    <source>
        <dbReference type="SAM" id="MobiDB-lite"/>
    </source>
</evidence>
<evidence type="ECO:0000259" key="3">
    <source>
        <dbReference type="Pfam" id="PF08675"/>
    </source>
</evidence>
<gene>
    <name evidence="4" type="primary">107362515</name>
</gene>
<dbReference type="EnsemblMetazoa" id="tetur08g03610.1">
    <property type="protein sequence ID" value="tetur08g03610.1"/>
    <property type="gene ID" value="tetur08g03610"/>
</dbReference>
<dbReference type="PANTHER" id="PTHR15092">
    <property type="entry name" value="POLY A -SPECIFIC RIBONUCLEASE/TARGET OF EGR1, MEMBER 1"/>
    <property type="match status" value="1"/>
</dbReference>
<dbReference type="OMA" id="LTTCHED"/>
<protein>
    <recommendedName>
        <fullName evidence="3">Poly(A)-specific ribonuclease RNA-binding domain-containing protein</fullName>
    </recommendedName>
</protein>
<dbReference type="STRING" id="32264.T1KBC6"/>
<dbReference type="EMBL" id="CAEY01001946">
    <property type="status" value="NOT_ANNOTATED_CDS"/>
    <property type="molecule type" value="Genomic_DNA"/>
</dbReference>
<dbReference type="GO" id="GO:0003723">
    <property type="term" value="F:RNA binding"/>
    <property type="evidence" value="ECO:0007669"/>
    <property type="project" value="InterPro"/>
</dbReference>
<dbReference type="Proteomes" id="UP000015104">
    <property type="component" value="Unassembled WGS sequence"/>
</dbReference>
<dbReference type="HOGENOM" id="CLU_018030_1_1_1"/>
<dbReference type="InterPro" id="IPR012337">
    <property type="entry name" value="RNaseH-like_sf"/>
</dbReference>